<accession>A0AAE4IWQ4</accession>
<dbReference type="InterPro" id="IPR036365">
    <property type="entry name" value="PGBD-like_sf"/>
</dbReference>
<feature type="domain" description="General secretion pathway protein A peptidase C39-like" evidence="1">
    <location>
        <begin position="323"/>
        <end position="415"/>
    </location>
</feature>
<proteinExistence type="predicted"/>
<evidence type="ECO:0000313" key="3">
    <source>
        <dbReference type="Proteomes" id="UP001248822"/>
    </source>
</evidence>
<sequence length="517" mass="56555">MYLSHFNFTTQPFRAITRVTGEFFVPYHQDVFGLLKEKSKDAGITALFSEDAALLSCFIDALKASELPLLALDAFPETGGSTLLYKLNPQAGAALSRMQAIDATLRQWQKAGNAKVLAIANAQALKESGAALLARLLTRARELNFSLTILLTGSPDAAVTAHPLLRESIHTRHTLRRLTRRETLAYMQAQCDAHGAPASPLTPARVRRMHALTQGRISQLNALAHLSLLAAWTERAAQVSPRHLRLAAGELLPARGHKGLATAGLLASALLAACGWYFSGAISARLPVHLPEPASWSQQAVKPAIPAVAQIDNDVVNQPDAMHQLYLMWGYDASADEALCQNAARVNLACKQGKAPLETLAREGYPWISEINTGNHINYAVVARVGNDSLDLLLNNRTWQVSRRWFNQHATGNFTLLHRLTPDGKAAIGAASSHSDIGWLDGQLSQALGEPETHARAWSAEMMQRTRAFQEKMHLEVDGIPGEETLMQLMRANNTTPQVLLQTSRRQAEQTTKEKHS</sequence>
<name>A0AAE4IWQ4_9ENTR</name>
<dbReference type="InterPro" id="IPR052026">
    <property type="entry name" value="ExeA_AAA_ATPase_DNA-bind"/>
</dbReference>
<dbReference type="Gene3D" id="1.10.101.10">
    <property type="entry name" value="PGBD-like superfamily/PGBD"/>
    <property type="match status" value="1"/>
</dbReference>
<dbReference type="InterPro" id="IPR048809">
    <property type="entry name" value="GspA_C39-like"/>
</dbReference>
<evidence type="ECO:0000259" key="1">
    <source>
        <dbReference type="Pfam" id="PF21327"/>
    </source>
</evidence>
<dbReference type="RefSeq" id="WP_310826045.1">
    <property type="nucleotide sequence ID" value="NZ_JAQGEC010000007.1"/>
</dbReference>
<gene>
    <name evidence="2" type="ORF">O7047_10215</name>
</gene>
<dbReference type="InterPro" id="IPR036366">
    <property type="entry name" value="PGBDSf"/>
</dbReference>
<dbReference type="Gene3D" id="3.90.70.10">
    <property type="entry name" value="Cysteine proteinases"/>
    <property type="match status" value="1"/>
</dbReference>
<comment type="caution">
    <text evidence="2">The sequence shown here is derived from an EMBL/GenBank/DDBJ whole genome shotgun (WGS) entry which is preliminary data.</text>
</comment>
<evidence type="ECO:0000313" key="2">
    <source>
        <dbReference type="EMBL" id="MDR9890606.1"/>
    </source>
</evidence>
<protein>
    <submittedName>
        <fullName evidence="2">Peptidoglycan-binding domain-containing protein</fullName>
    </submittedName>
</protein>
<dbReference type="EMBL" id="JAQGEC010000007">
    <property type="protein sequence ID" value="MDR9890606.1"/>
    <property type="molecule type" value="Genomic_DNA"/>
</dbReference>
<dbReference type="Pfam" id="PF21327">
    <property type="entry name" value="GspA_C39-like"/>
    <property type="match status" value="1"/>
</dbReference>
<dbReference type="Proteomes" id="UP001248822">
    <property type="component" value="Unassembled WGS sequence"/>
</dbReference>
<reference evidence="2" key="1">
    <citation type="submission" date="2022-12" db="EMBL/GenBank/DDBJ databases">
        <title>NDM-1 containing novel ST 2018 Pseudenterobacter timonensis.</title>
        <authorList>
            <person name="Halder G."/>
            <person name="Mandal S."/>
            <person name="Dutta S."/>
        </authorList>
    </citation>
    <scope>NUCLEOTIDE SEQUENCE</scope>
    <source>
        <strain evidence="2">CNCI147</strain>
    </source>
</reference>
<dbReference type="SUPFAM" id="SSF47090">
    <property type="entry name" value="PGBD-like"/>
    <property type="match status" value="1"/>
</dbReference>
<dbReference type="PANTHER" id="PTHR35894:SF1">
    <property type="entry name" value="PHOSPHORIBULOKINASE _ URIDINE KINASE FAMILY"/>
    <property type="match status" value="1"/>
</dbReference>
<dbReference type="AlphaFoldDB" id="A0AAE4IWQ4"/>
<organism evidence="2 3">
    <name type="scientific">Pseudenterobacter timonensis</name>
    <dbReference type="NCBI Taxonomy" id="1755099"/>
    <lineage>
        <taxon>Bacteria</taxon>
        <taxon>Pseudomonadati</taxon>
        <taxon>Pseudomonadota</taxon>
        <taxon>Gammaproteobacteria</taxon>
        <taxon>Enterobacterales</taxon>
        <taxon>Enterobacteriaceae</taxon>
        <taxon>Pseudenterobacter</taxon>
    </lineage>
</organism>
<dbReference type="PANTHER" id="PTHR35894">
    <property type="entry name" value="GENERAL SECRETION PATHWAY PROTEIN A-RELATED"/>
    <property type="match status" value="1"/>
</dbReference>